<dbReference type="Gene3D" id="3.40.50.1820">
    <property type="entry name" value="alpha/beta hydrolase"/>
    <property type="match status" value="1"/>
</dbReference>
<keyword evidence="3" id="KW-0378">Hydrolase</keyword>
<keyword evidence="4" id="KW-0325">Glycoprotein</keyword>
<organism evidence="6">
    <name type="scientific">Photinus pyralis</name>
    <name type="common">Common eastern firefly</name>
    <name type="synonym">Lampyris pyralis</name>
    <dbReference type="NCBI Taxonomy" id="7054"/>
    <lineage>
        <taxon>Eukaryota</taxon>
        <taxon>Metazoa</taxon>
        <taxon>Ecdysozoa</taxon>
        <taxon>Arthropoda</taxon>
        <taxon>Hexapoda</taxon>
        <taxon>Insecta</taxon>
        <taxon>Pterygota</taxon>
        <taxon>Neoptera</taxon>
        <taxon>Endopterygota</taxon>
        <taxon>Coleoptera</taxon>
        <taxon>Polyphaga</taxon>
        <taxon>Elateriformia</taxon>
        <taxon>Elateroidea</taxon>
        <taxon>Lampyridae</taxon>
        <taxon>Lampyrinae</taxon>
        <taxon>Photinus</taxon>
    </lineage>
</organism>
<dbReference type="PROSITE" id="PS00941">
    <property type="entry name" value="CARBOXYLESTERASE_B_2"/>
    <property type="match status" value="1"/>
</dbReference>
<dbReference type="InterPro" id="IPR019819">
    <property type="entry name" value="Carboxylesterase_B_CS"/>
</dbReference>
<dbReference type="InterPro" id="IPR002018">
    <property type="entry name" value="CarbesteraseB"/>
</dbReference>
<keyword evidence="2" id="KW-0719">Serine esterase</keyword>
<dbReference type="InterPro" id="IPR029058">
    <property type="entry name" value="AB_hydrolase_fold"/>
</dbReference>
<accession>A0A1Y1LQM7</accession>
<dbReference type="PANTHER" id="PTHR43142">
    <property type="entry name" value="CARBOXYLIC ESTER HYDROLASE"/>
    <property type="match status" value="1"/>
</dbReference>
<evidence type="ECO:0000256" key="2">
    <source>
        <dbReference type="ARBA" id="ARBA00022487"/>
    </source>
</evidence>
<dbReference type="Pfam" id="PF00135">
    <property type="entry name" value="COesterase"/>
    <property type="match status" value="1"/>
</dbReference>
<evidence type="ECO:0000313" key="6">
    <source>
        <dbReference type="EMBL" id="JAV73896.1"/>
    </source>
</evidence>
<dbReference type="EMBL" id="GEZM01053958">
    <property type="protein sequence ID" value="JAV73896.1"/>
    <property type="molecule type" value="Transcribed_RNA"/>
</dbReference>
<protein>
    <recommendedName>
        <fullName evidence="5">Carboxylesterase type B domain-containing protein</fullName>
    </recommendedName>
</protein>
<reference evidence="6" key="1">
    <citation type="journal article" date="2016" name="Sci. Rep.">
        <title>Molecular characterization of firefly nuptial gifts: a multi-omics approach sheds light on postcopulatory sexual selection.</title>
        <authorList>
            <person name="Al-Wathiqui N."/>
            <person name="Fallon T.R."/>
            <person name="South A."/>
            <person name="Weng J.K."/>
            <person name="Lewis S.M."/>
        </authorList>
    </citation>
    <scope>NUCLEOTIDE SEQUENCE</scope>
</reference>
<evidence type="ECO:0000256" key="4">
    <source>
        <dbReference type="ARBA" id="ARBA00023180"/>
    </source>
</evidence>
<name>A0A1Y1LQM7_PHOPY</name>
<sequence length="333" mass="37247">MDQILVSVKQGHLRGKECKDYYGRKYYSFQGIPYARPPVNELRFKAPLPLDKWEGVLDATKEGNRCYARHNFFQKLMGSEDCLFLNIYTPSLHSPLLPVMFWIHGGGYVSDSGSSELYAPDFLVPEDVVLVTINYRLGMLGFLSLKDPSLGIPGNAGLKDQVLALKWVKSNIEQFGGDPNNITIFGQSVGGGSVHYLMLSPLSKGIFHKAIIQSGSALSNRGRGQYSTPLISKALKLNSMTDVELLHVLKELAVEELFELQEKIPEPYLVSVHRPFGFVVEPYLTEGTFLAEEPIDIIKSVTNGQHVLEARIQHRSIPSRYRKVSDLFLSSVD</sequence>
<comment type="similarity">
    <text evidence="1">Belongs to the type-B carboxylesterase/lipase family.</text>
</comment>
<dbReference type="PANTHER" id="PTHR43142:SF1">
    <property type="entry name" value="CARBOXYLIC ESTER HYDROLASE"/>
    <property type="match status" value="1"/>
</dbReference>
<evidence type="ECO:0000256" key="3">
    <source>
        <dbReference type="ARBA" id="ARBA00022801"/>
    </source>
</evidence>
<evidence type="ECO:0000256" key="1">
    <source>
        <dbReference type="ARBA" id="ARBA00005964"/>
    </source>
</evidence>
<dbReference type="SUPFAM" id="SSF53474">
    <property type="entry name" value="alpha/beta-Hydrolases"/>
    <property type="match status" value="1"/>
</dbReference>
<evidence type="ECO:0000259" key="5">
    <source>
        <dbReference type="Pfam" id="PF00135"/>
    </source>
</evidence>
<feature type="domain" description="Carboxylesterase type B" evidence="5">
    <location>
        <begin position="4"/>
        <end position="302"/>
    </location>
</feature>
<proteinExistence type="inferred from homology"/>
<dbReference type="AlphaFoldDB" id="A0A1Y1LQM7"/>
<dbReference type="GO" id="GO:0052689">
    <property type="term" value="F:carboxylic ester hydrolase activity"/>
    <property type="evidence" value="ECO:0007669"/>
    <property type="project" value="UniProtKB-KW"/>
</dbReference>